<organism evidence="9 10">
    <name type="scientific">Xylanibacter ruminicola</name>
    <name type="common">Prevotella ruminicola</name>
    <dbReference type="NCBI Taxonomy" id="839"/>
    <lineage>
        <taxon>Bacteria</taxon>
        <taxon>Pseudomonadati</taxon>
        <taxon>Bacteroidota</taxon>
        <taxon>Bacteroidia</taxon>
        <taxon>Bacteroidales</taxon>
        <taxon>Prevotellaceae</taxon>
        <taxon>Xylanibacter</taxon>
    </lineage>
</organism>
<keyword evidence="2" id="KW-1003">Cell membrane</keyword>
<feature type="transmembrane region" description="Helical" evidence="8">
    <location>
        <begin position="162"/>
        <end position="188"/>
    </location>
</feature>
<feature type="transmembrane region" description="Helical" evidence="8">
    <location>
        <begin position="20"/>
        <end position="37"/>
    </location>
</feature>
<evidence type="ECO:0000313" key="9">
    <source>
        <dbReference type="EMBL" id="MBE6271334.1"/>
    </source>
</evidence>
<evidence type="ECO:0000256" key="5">
    <source>
        <dbReference type="ARBA" id="ARBA00022989"/>
    </source>
</evidence>
<dbReference type="Pfam" id="PF09594">
    <property type="entry name" value="GT87"/>
    <property type="match status" value="1"/>
</dbReference>
<sequence>MANETMWQKIKNIKNKEQILFWLGLIIMVAATAIETLRGRASNYYVYSDATNMFWHGLTPYTQQFITDHGRYFLYTPVFTTLFAPILLLPKWFGAFVWNCGLYALMVMAIRTLPGEVNKYRTKIFAFLLLLIVQGTFCFQYNLVVCALFLLAFTLMERNHPLWAVLLIMISATTKIYGGIELALLLCYPKMWRNLGAAVLMGVGLLLLPAMNPTFEHPLDLYRQMGMMLTQHGDSGTWAGLLFAPVLRDVLLPNMRAIQLGVLVVLAVIFFWKKKLWGDFRFKVSALAVMMGYVILFSDSPETHTYIIALAGYQMVFWLQPKRTKTDWVIFWLLFVNFCIFPVDALCPVAVYKFFHYNFWFDIYCMTLAWGRMIWAVVKA</sequence>
<evidence type="ECO:0000256" key="2">
    <source>
        <dbReference type="ARBA" id="ARBA00022475"/>
    </source>
</evidence>
<reference evidence="9" key="1">
    <citation type="submission" date="2019-04" db="EMBL/GenBank/DDBJ databases">
        <title>Evolution of Biomass-Degrading Anaerobic Consortia Revealed by Metagenomics.</title>
        <authorList>
            <person name="Peng X."/>
        </authorList>
    </citation>
    <scope>NUCLEOTIDE SEQUENCE</scope>
    <source>
        <strain evidence="9">SIG140</strain>
    </source>
</reference>
<feature type="transmembrane region" description="Helical" evidence="8">
    <location>
        <begin position="331"/>
        <end position="351"/>
    </location>
</feature>
<feature type="transmembrane region" description="Helical" evidence="8">
    <location>
        <begin position="357"/>
        <end position="378"/>
    </location>
</feature>
<protein>
    <submittedName>
        <fullName evidence="9">DUF2029 domain-containing protein</fullName>
    </submittedName>
</protein>
<comment type="similarity">
    <text evidence="7">Belongs to the glycosyltransferase 87 family.</text>
</comment>
<keyword evidence="3" id="KW-0808">Transferase</keyword>
<dbReference type="InterPro" id="IPR018584">
    <property type="entry name" value="GT87"/>
</dbReference>
<accession>A0A9D5P1Z9</accession>
<evidence type="ECO:0000256" key="1">
    <source>
        <dbReference type="ARBA" id="ARBA00004651"/>
    </source>
</evidence>
<comment type="caution">
    <text evidence="9">The sequence shown here is derived from an EMBL/GenBank/DDBJ whole genome shotgun (WGS) entry which is preliminary data.</text>
</comment>
<gene>
    <name evidence="9" type="ORF">E7101_10335</name>
</gene>
<evidence type="ECO:0000256" key="8">
    <source>
        <dbReference type="SAM" id="Phobius"/>
    </source>
</evidence>
<dbReference type="GO" id="GO:0016758">
    <property type="term" value="F:hexosyltransferase activity"/>
    <property type="evidence" value="ECO:0007669"/>
    <property type="project" value="InterPro"/>
</dbReference>
<feature type="transmembrane region" description="Helical" evidence="8">
    <location>
        <begin position="195"/>
        <end position="215"/>
    </location>
</feature>
<dbReference type="EMBL" id="SUYC01000011">
    <property type="protein sequence ID" value="MBE6271334.1"/>
    <property type="molecule type" value="Genomic_DNA"/>
</dbReference>
<evidence type="ECO:0000256" key="6">
    <source>
        <dbReference type="ARBA" id="ARBA00023136"/>
    </source>
</evidence>
<keyword evidence="6 8" id="KW-0472">Membrane</keyword>
<comment type="subcellular location">
    <subcellularLocation>
        <location evidence="1">Cell membrane</location>
        <topology evidence="1">Multi-pass membrane protein</topology>
    </subcellularLocation>
</comment>
<evidence type="ECO:0000256" key="7">
    <source>
        <dbReference type="ARBA" id="ARBA00024033"/>
    </source>
</evidence>
<keyword evidence="4 8" id="KW-0812">Transmembrane</keyword>
<evidence type="ECO:0000313" key="10">
    <source>
        <dbReference type="Proteomes" id="UP000806522"/>
    </source>
</evidence>
<proteinExistence type="inferred from homology"/>
<dbReference type="GO" id="GO:0005886">
    <property type="term" value="C:plasma membrane"/>
    <property type="evidence" value="ECO:0007669"/>
    <property type="project" value="UniProtKB-SubCell"/>
</dbReference>
<feature type="transmembrane region" description="Helical" evidence="8">
    <location>
        <begin position="257"/>
        <end position="273"/>
    </location>
</feature>
<keyword evidence="5 8" id="KW-1133">Transmembrane helix</keyword>
<dbReference type="AlphaFoldDB" id="A0A9D5P1Z9"/>
<name>A0A9D5P1Z9_XYLRU</name>
<dbReference type="Proteomes" id="UP000806522">
    <property type="component" value="Unassembled WGS sequence"/>
</dbReference>
<evidence type="ECO:0000256" key="3">
    <source>
        <dbReference type="ARBA" id="ARBA00022679"/>
    </source>
</evidence>
<evidence type="ECO:0000256" key="4">
    <source>
        <dbReference type="ARBA" id="ARBA00022692"/>
    </source>
</evidence>
<feature type="transmembrane region" description="Helical" evidence="8">
    <location>
        <begin position="125"/>
        <end position="156"/>
    </location>
</feature>